<sequence>MSSHDKIAASLTQLYKFFIKFGYLKETQMKWPPHKDLDLDLTLAKNSGLSESSIELLKKIPWADVANTDLAYESKILSYSHDYSFESCRHPVCPSEDVDEEGNPLLDGNLLPLSIATPSYGSHLLVNADRGTIKDWVYLDEGFKDVTEMNAFFFLDAMRKEYEALEEIPSANIILNSEVAPPGGVVSNVEHLGFVILLTQK</sequence>
<evidence type="ECO:0000313" key="1">
    <source>
        <dbReference type="EMBL" id="KAK5053144.1"/>
    </source>
</evidence>
<dbReference type="RefSeq" id="XP_064706586.1">
    <property type="nucleotide sequence ID" value="XM_064845732.1"/>
</dbReference>
<evidence type="ECO:0000313" key="2">
    <source>
        <dbReference type="Proteomes" id="UP001358417"/>
    </source>
</evidence>
<dbReference type="EMBL" id="JAVRRD010000012">
    <property type="protein sequence ID" value="KAK5053144.1"/>
    <property type="molecule type" value="Genomic_DNA"/>
</dbReference>
<name>A0AAV9NAD4_9EURO</name>
<proteinExistence type="predicted"/>
<gene>
    <name evidence="1" type="ORF">LTR84_002118</name>
</gene>
<reference evidence="1 2" key="1">
    <citation type="submission" date="2023-08" db="EMBL/GenBank/DDBJ databases">
        <title>Black Yeasts Isolated from many extreme environments.</title>
        <authorList>
            <person name="Coleine C."/>
            <person name="Stajich J.E."/>
            <person name="Selbmann L."/>
        </authorList>
    </citation>
    <scope>NUCLEOTIDE SEQUENCE [LARGE SCALE GENOMIC DNA]</scope>
    <source>
        <strain evidence="1 2">CCFEE 5792</strain>
    </source>
</reference>
<protein>
    <recommendedName>
        <fullName evidence="3">Knr4/Smi1-like domain-containing protein</fullName>
    </recommendedName>
</protein>
<dbReference type="GeneID" id="89970330"/>
<organism evidence="1 2">
    <name type="scientific">Exophiala bonariae</name>
    <dbReference type="NCBI Taxonomy" id="1690606"/>
    <lineage>
        <taxon>Eukaryota</taxon>
        <taxon>Fungi</taxon>
        <taxon>Dikarya</taxon>
        <taxon>Ascomycota</taxon>
        <taxon>Pezizomycotina</taxon>
        <taxon>Eurotiomycetes</taxon>
        <taxon>Chaetothyriomycetidae</taxon>
        <taxon>Chaetothyriales</taxon>
        <taxon>Herpotrichiellaceae</taxon>
        <taxon>Exophiala</taxon>
    </lineage>
</organism>
<dbReference type="AlphaFoldDB" id="A0AAV9NAD4"/>
<keyword evidence="2" id="KW-1185">Reference proteome</keyword>
<dbReference type="Proteomes" id="UP001358417">
    <property type="component" value="Unassembled WGS sequence"/>
</dbReference>
<accession>A0AAV9NAD4</accession>
<evidence type="ECO:0008006" key="3">
    <source>
        <dbReference type="Google" id="ProtNLM"/>
    </source>
</evidence>
<comment type="caution">
    <text evidence="1">The sequence shown here is derived from an EMBL/GenBank/DDBJ whole genome shotgun (WGS) entry which is preliminary data.</text>
</comment>